<dbReference type="RefSeq" id="WP_073717056.1">
    <property type="nucleotide sequence ID" value="NZ_MQVR01000058.1"/>
</dbReference>
<gene>
    <name evidence="2" type="ORF">BSZ39_09255</name>
</gene>
<evidence type="ECO:0000313" key="2">
    <source>
        <dbReference type="EMBL" id="OKL53495.1"/>
    </source>
</evidence>
<comment type="caution">
    <text evidence="2">The sequence shown here is derived from an EMBL/GenBank/DDBJ whole genome shotgun (WGS) entry which is preliminary data.</text>
</comment>
<protein>
    <submittedName>
        <fullName evidence="2">Uncharacterized protein</fullName>
    </submittedName>
</protein>
<keyword evidence="3" id="KW-1185">Reference proteome</keyword>
<name>A0A1Q5Q1A6_9ACTO</name>
<dbReference type="EMBL" id="MQVR01000058">
    <property type="protein sequence ID" value="OKL53495.1"/>
    <property type="molecule type" value="Genomic_DNA"/>
</dbReference>
<feature type="transmembrane region" description="Helical" evidence="1">
    <location>
        <begin position="6"/>
        <end position="23"/>
    </location>
</feature>
<organism evidence="2 3">
    <name type="scientific">Bowdeniella nasicola</name>
    <dbReference type="NCBI Taxonomy" id="208480"/>
    <lineage>
        <taxon>Bacteria</taxon>
        <taxon>Bacillati</taxon>
        <taxon>Actinomycetota</taxon>
        <taxon>Actinomycetes</taxon>
        <taxon>Actinomycetales</taxon>
        <taxon>Actinomycetaceae</taxon>
        <taxon>Bowdeniella</taxon>
    </lineage>
</organism>
<accession>A0A1Q5Q1A6</accession>
<evidence type="ECO:0000313" key="3">
    <source>
        <dbReference type="Proteomes" id="UP000185628"/>
    </source>
</evidence>
<proteinExistence type="predicted"/>
<sequence>MLAAVSTTATAAGFWVGLFYLWWMRIELITVQRQDRYSYYRLELTDGSVVHLSPEIFTLDPS</sequence>
<dbReference type="AlphaFoldDB" id="A0A1Q5Q1A6"/>
<evidence type="ECO:0000256" key="1">
    <source>
        <dbReference type="SAM" id="Phobius"/>
    </source>
</evidence>
<reference evidence="3" key="1">
    <citation type="submission" date="2016-12" db="EMBL/GenBank/DDBJ databases">
        <authorList>
            <person name="Meng X."/>
        </authorList>
    </citation>
    <scope>NUCLEOTIDE SEQUENCE [LARGE SCALE GENOMIC DNA]</scope>
    <source>
        <strain evidence="3">DSM 19116</strain>
    </source>
</reference>
<keyword evidence="1" id="KW-1133">Transmembrane helix</keyword>
<keyword evidence="1" id="KW-0472">Membrane</keyword>
<keyword evidence="1" id="KW-0812">Transmembrane</keyword>
<dbReference type="Proteomes" id="UP000185628">
    <property type="component" value="Unassembled WGS sequence"/>
</dbReference>